<gene>
    <name evidence="6" type="ORF">L345_17552</name>
</gene>
<evidence type="ECO:0000256" key="1">
    <source>
        <dbReference type="ARBA" id="ARBA00022729"/>
    </source>
</evidence>
<dbReference type="Proteomes" id="UP000018936">
    <property type="component" value="Unassembled WGS sequence"/>
</dbReference>
<keyword evidence="4" id="KW-0325">Glycoprotein</keyword>
<dbReference type="SMART" id="SM00281">
    <property type="entry name" value="LamB"/>
    <property type="match status" value="1"/>
</dbReference>
<organism evidence="6 7">
    <name type="scientific">Ophiophagus hannah</name>
    <name type="common">King cobra</name>
    <name type="synonym">Naja hannah</name>
    <dbReference type="NCBI Taxonomy" id="8665"/>
    <lineage>
        <taxon>Eukaryota</taxon>
        <taxon>Metazoa</taxon>
        <taxon>Chordata</taxon>
        <taxon>Craniata</taxon>
        <taxon>Vertebrata</taxon>
        <taxon>Euteleostomi</taxon>
        <taxon>Lepidosauria</taxon>
        <taxon>Squamata</taxon>
        <taxon>Bifurcata</taxon>
        <taxon>Unidentata</taxon>
        <taxon>Episquamata</taxon>
        <taxon>Toxicofera</taxon>
        <taxon>Serpentes</taxon>
        <taxon>Colubroidea</taxon>
        <taxon>Elapidae</taxon>
        <taxon>Elapinae</taxon>
        <taxon>Ophiophagus</taxon>
    </lineage>
</organism>
<evidence type="ECO:0000313" key="7">
    <source>
        <dbReference type="Proteomes" id="UP000018936"/>
    </source>
</evidence>
<dbReference type="PROSITE" id="PS51115">
    <property type="entry name" value="LAMININ_IVA"/>
    <property type="match status" value="1"/>
</dbReference>
<dbReference type="EMBL" id="AZIM01013476">
    <property type="protein sequence ID" value="ETE56736.1"/>
    <property type="molecule type" value="Genomic_DNA"/>
</dbReference>
<feature type="domain" description="Laminin IV type A" evidence="5">
    <location>
        <begin position="1"/>
        <end position="137"/>
    </location>
</feature>
<evidence type="ECO:0000256" key="3">
    <source>
        <dbReference type="ARBA" id="ARBA00023157"/>
    </source>
</evidence>
<protein>
    <recommendedName>
        <fullName evidence="5">Laminin IV type A domain-containing protein</fullName>
    </recommendedName>
</protein>
<accession>V8N4A6</accession>
<evidence type="ECO:0000256" key="4">
    <source>
        <dbReference type="ARBA" id="ARBA00023180"/>
    </source>
</evidence>
<feature type="non-terminal residue" evidence="6">
    <location>
        <position position="1"/>
    </location>
</feature>
<keyword evidence="7" id="KW-1185">Reference proteome</keyword>
<comment type="caution">
    <text evidence="6">The sequence shown here is derived from an EMBL/GenBank/DDBJ whole genome shotgun (WGS) entry which is preliminary data.</text>
</comment>
<name>V8N4A6_OPHHA</name>
<evidence type="ECO:0000259" key="5">
    <source>
        <dbReference type="PROSITE" id="PS51115"/>
    </source>
</evidence>
<dbReference type="Pfam" id="PF00052">
    <property type="entry name" value="Laminin_B"/>
    <property type="match status" value="1"/>
</dbReference>
<keyword evidence="2" id="KW-0677">Repeat</keyword>
<evidence type="ECO:0000313" key="6">
    <source>
        <dbReference type="EMBL" id="ETE56736.1"/>
    </source>
</evidence>
<keyword evidence="3" id="KW-1015">Disulfide bond</keyword>
<evidence type="ECO:0000256" key="2">
    <source>
        <dbReference type="ARBA" id="ARBA00022737"/>
    </source>
</evidence>
<reference evidence="6 7" key="1">
    <citation type="journal article" date="2013" name="Proc. Natl. Acad. Sci. U.S.A.">
        <title>The king cobra genome reveals dynamic gene evolution and adaptation in the snake venom system.</title>
        <authorList>
            <person name="Vonk F.J."/>
            <person name="Casewell N.R."/>
            <person name="Henkel C.V."/>
            <person name="Heimberg A.M."/>
            <person name="Jansen H.J."/>
            <person name="McCleary R.J."/>
            <person name="Kerkkamp H.M."/>
            <person name="Vos R.A."/>
            <person name="Guerreiro I."/>
            <person name="Calvete J.J."/>
            <person name="Wuster W."/>
            <person name="Woods A.E."/>
            <person name="Logan J.M."/>
            <person name="Harrison R.A."/>
            <person name="Castoe T.A."/>
            <person name="de Koning A.P."/>
            <person name="Pollock D.D."/>
            <person name="Yandell M."/>
            <person name="Calderon D."/>
            <person name="Renjifo C."/>
            <person name="Currier R.B."/>
            <person name="Salgado D."/>
            <person name="Pla D."/>
            <person name="Sanz L."/>
            <person name="Hyder A.S."/>
            <person name="Ribeiro J.M."/>
            <person name="Arntzen J.W."/>
            <person name="van den Thillart G.E."/>
            <person name="Boetzer M."/>
            <person name="Pirovano W."/>
            <person name="Dirks R.P."/>
            <person name="Spaink H.P."/>
            <person name="Duboule D."/>
            <person name="McGlinn E."/>
            <person name="Kini R.M."/>
            <person name="Richardson M.K."/>
        </authorList>
    </citation>
    <scope>NUCLEOTIDE SEQUENCE</scope>
    <source>
        <tissue evidence="6">Blood</tissue>
    </source>
</reference>
<keyword evidence="1" id="KW-0732">Signal</keyword>
<feature type="non-terminal residue" evidence="6">
    <location>
        <position position="137"/>
    </location>
</feature>
<dbReference type="OrthoDB" id="10055367at2759"/>
<dbReference type="InterPro" id="IPR000034">
    <property type="entry name" value="Laminin_IV"/>
</dbReference>
<sequence>MCVCVCAETRDVLFGGLGCGTGRWLLYRGLPRLPEATFYWELPRPFLGNQVIPPSQMGNDITLVAYLSELRPHEHKGFEVVFREQFWKRPDGQPATREHLLMALADLDEVLIRATHSTDMLSAGITGVSMETAVPSY</sequence>
<proteinExistence type="predicted"/>
<dbReference type="AlphaFoldDB" id="V8N4A6"/>